<evidence type="ECO:0000313" key="8">
    <source>
        <dbReference type="EMBL" id="QSB44654.1"/>
    </source>
</evidence>
<dbReference type="InterPro" id="IPR040449">
    <property type="entry name" value="Peptidase_S66_N"/>
</dbReference>
<evidence type="ECO:0000259" key="6">
    <source>
        <dbReference type="Pfam" id="PF02016"/>
    </source>
</evidence>
<keyword evidence="4" id="KW-0378">Hydrolase</keyword>
<dbReference type="InterPro" id="IPR027478">
    <property type="entry name" value="LdcA_N"/>
</dbReference>
<evidence type="ECO:0000256" key="3">
    <source>
        <dbReference type="ARBA" id="ARBA00022670"/>
    </source>
</evidence>
<dbReference type="PANTHER" id="PTHR30237:SF2">
    <property type="entry name" value="MUREIN TETRAPEPTIDE CARBOXYPEPTIDASE"/>
    <property type="match status" value="1"/>
</dbReference>
<evidence type="ECO:0000259" key="7">
    <source>
        <dbReference type="Pfam" id="PF17676"/>
    </source>
</evidence>
<evidence type="ECO:0000256" key="1">
    <source>
        <dbReference type="ARBA" id="ARBA00010233"/>
    </source>
</evidence>
<dbReference type="Proteomes" id="UP000663637">
    <property type="component" value="Chromosome"/>
</dbReference>
<proteinExistence type="inferred from homology"/>
<dbReference type="InterPro" id="IPR027461">
    <property type="entry name" value="Carboxypeptidase_A_C_sf"/>
</dbReference>
<dbReference type="Gene3D" id="3.50.30.60">
    <property type="entry name" value="LD-carboxypeptidase A C-terminal domain-like"/>
    <property type="match status" value="1"/>
</dbReference>
<dbReference type="CDD" id="cd07025">
    <property type="entry name" value="Peptidase_S66"/>
    <property type="match status" value="1"/>
</dbReference>
<accession>A0ABX7KBS6</accession>
<name>A0ABX7KBS6_9SPHN</name>
<keyword evidence="3" id="KW-0645">Protease</keyword>
<sequence>MIDRRGALAGAGALAAMAGMPLRATAKTRNLPPRLKAGDVVGIVAPSSALSSEDKLENAEHWLRGMGLVPKVGPHAGDRDGYLAGTDAHRAADINAMYADPEVRAVFGARGGWGGARLLPLLDWNTIRANPKLFMGFSDITALHLSFAAKAGYPTIHGGNATSSWPKEQWESFWRLAFAADTPTLGGIAEEQAVGRPGRTIYGGKARGKLLGGNLTIVSTLMGTPWVPDFTGAILFLEDIGESEYRIDRMFQQLRLAGVLGRINGIVFGQCTDCRTSDADYDGFTLDQVIDQYLGPLGIPAFTGANIGHVRNQLCLPSGGQVEMDADARTIRLLEPIVA</sequence>
<evidence type="ECO:0000256" key="2">
    <source>
        <dbReference type="ARBA" id="ARBA00022645"/>
    </source>
</evidence>
<evidence type="ECO:0000256" key="4">
    <source>
        <dbReference type="ARBA" id="ARBA00022801"/>
    </source>
</evidence>
<dbReference type="EMBL" id="CP061510">
    <property type="protein sequence ID" value="QSB44654.1"/>
    <property type="molecule type" value="Genomic_DNA"/>
</dbReference>
<dbReference type="InterPro" id="IPR029062">
    <property type="entry name" value="Class_I_gatase-like"/>
</dbReference>
<evidence type="ECO:0000256" key="5">
    <source>
        <dbReference type="ARBA" id="ARBA00022825"/>
    </source>
</evidence>
<reference evidence="8 9" key="1">
    <citation type="submission" date="2020-09" db="EMBL/GenBank/DDBJ databases">
        <title>Complete genome sequence of altererythrobacter flavus SS-21NJ, isolated from Dongying oil sludge in Shandong province.</title>
        <authorList>
            <person name="Sun S."/>
            <person name="Zhang Z."/>
        </authorList>
    </citation>
    <scope>NUCLEOTIDE SEQUENCE [LARGE SCALE GENOMIC DNA]</scope>
    <source>
        <strain evidence="8 9">SS-21NJ</strain>
    </source>
</reference>
<dbReference type="Pfam" id="PF17676">
    <property type="entry name" value="Peptidase_S66C"/>
    <property type="match status" value="1"/>
</dbReference>
<protein>
    <submittedName>
        <fullName evidence="8">LD-carboxypeptidase</fullName>
    </submittedName>
</protein>
<dbReference type="PROSITE" id="PS51318">
    <property type="entry name" value="TAT"/>
    <property type="match status" value="1"/>
</dbReference>
<dbReference type="SUPFAM" id="SSF52317">
    <property type="entry name" value="Class I glutamine amidotransferase-like"/>
    <property type="match status" value="1"/>
</dbReference>
<dbReference type="InterPro" id="IPR003507">
    <property type="entry name" value="S66_fam"/>
</dbReference>
<dbReference type="RefSeq" id="WP_205442672.1">
    <property type="nucleotide sequence ID" value="NZ_CP061510.1"/>
</dbReference>
<keyword evidence="2" id="KW-0121">Carboxypeptidase</keyword>
<feature type="domain" description="LD-carboxypeptidase N-terminal" evidence="6">
    <location>
        <begin position="41"/>
        <end position="158"/>
    </location>
</feature>
<dbReference type="PANTHER" id="PTHR30237">
    <property type="entry name" value="MURAMOYLTETRAPEPTIDE CARBOXYPEPTIDASE"/>
    <property type="match status" value="1"/>
</dbReference>
<keyword evidence="5" id="KW-0720">Serine protease</keyword>
<evidence type="ECO:0000313" key="9">
    <source>
        <dbReference type="Proteomes" id="UP000663637"/>
    </source>
</evidence>
<comment type="similarity">
    <text evidence="1">Belongs to the peptidase S66 family.</text>
</comment>
<dbReference type="PIRSF" id="PIRSF028757">
    <property type="entry name" value="LD-carboxypeptidase"/>
    <property type="match status" value="1"/>
</dbReference>
<dbReference type="InterPro" id="IPR040921">
    <property type="entry name" value="Peptidase_S66C"/>
</dbReference>
<gene>
    <name evidence="8" type="ORF">IDJ81_00150</name>
</gene>
<dbReference type="Gene3D" id="3.40.50.10740">
    <property type="entry name" value="Class I glutamine amidotransferase-like"/>
    <property type="match status" value="1"/>
</dbReference>
<feature type="domain" description="LD-carboxypeptidase C-terminal" evidence="7">
    <location>
        <begin position="207"/>
        <end position="324"/>
    </location>
</feature>
<dbReference type="InterPro" id="IPR006311">
    <property type="entry name" value="TAT_signal"/>
</dbReference>
<organism evidence="8 9">
    <name type="scientific">Tsuneonella flava</name>
    <dbReference type="NCBI Taxonomy" id="2055955"/>
    <lineage>
        <taxon>Bacteria</taxon>
        <taxon>Pseudomonadati</taxon>
        <taxon>Pseudomonadota</taxon>
        <taxon>Alphaproteobacteria</taxon>
        <taxon>Sphingomonadales</taxon>
        <taxon>Erythrobacteraceae</taxon>
        <taxon>Tsuneonella</taxon>
    </lineage>
</organism>
<dbReference type="SUPFAM" id="SSF141986">
    <property type="entry name" value="LD-carboxypeptidase A C-terminal domain-like"/>
    <property type="match status" value="1"/>
</dbReference>
<dbReference type="Pfam" id="PF02016">
    <property type="entry name" value="Peptidase_S66"/>
    <property type="match status" value="1"/>
</dbReference>
<keyword evidence="9" id="KW-1185">Reference proteome</keyword>